<feature type="compositionally biased region" description="Polar residues" evidence="1">
    <location>
        <begin position="320"/>
        <end position="342"/>
    </location>
</feature>
<protein>
    <submittedName>
        <fullName evidence="2">Uncharacterized protein</fullName>
    </submittedName>
</protein>
<evidence type="ECO:0000256" key="1">
    <source>
        <dbReference type="SAM" id="MobiDB-lite"/>
    </source>
</evidence>
<dbReference type="AlphaFoldDB" id="A0AAD3HEG1"/>
<evidence type="ECO:0000313" key="3">
    <source>
        <dbReference type="Proteomes" id="UP001054902"/>
    </source>
</evidence>
<feature type="compositionally biased region" description="Polar residues" evidence="1">
    <location>
        <begin position="351"/>
        <end position="370"/>
    </location>
</feature>
<accession>A0AAD3HEG1</accession>
<feature type="region of interest" description="Disordered" evidence="1">
    <location>
        <begin position="34"/>
        <end position="62"/>
    </location>
</feature>
<feature type="compositionally biased region" description="Low complexity" evidence="1">
    <location>
        <begin position="287"/>
        <end position="298"/>
    </location>
</feature>
<reference evidence="2 3" key="1">
    <citation type="journal article" date="2021" name="Sci. Rep.">
        <title>The genome of the diatom Chaetoceros tenuissimus carries an ancient integrated fragment of an extant virus.</title>
        <authorList>
            <person name="Hongo Y."/>
            <person name="Kimura K."/>
            <person name="Takaki Y."/>
            <person name="Yoshida Y."/>
            <person name="Baba S."/>
            <person name="Kobayashi G."/>
            <person name="Nagasaki K."/>
            <person name="Hano T."/>
            <person name="Tomaru Y."/>
        </authorList>
    </citation>
    <scope>NUCLEOTIDE SEQUENCE [LARGE SCALE GENOMIC DNA]</scope>
    <source>
        <strain evidence="2 3">NIES-3715</strain>
    </source>
</reference>
<evidence type="ECO:0000313" key="2">
    <source>
        <dbReference type="EMBL" id="GFH60331.1"/>
    </source>
</evidence>
<feature type="region of interest" description="Disordered" evidence="1">
    <location>
        <begin position="320"/>
        <end position="405"/>
    </location>
</feature>
<feature type="compositionally biased region" description="Low complexity" evidence="1">
    <location>
        <begin position="43"/>
        <end position="56"/>
    </location>
</feature>
<feature type="region of interest" description="Disordered" evidence="1">
    <location>
        <begin position="281"/>
        <end position="302"/>
    </location>
</feature>
<keyword evidence="3" id="KW-1185">Reference proteome</keyword>
<feature type="compositionally biased region" description="Low complexity" evidence="1">
    <location>
        <begin position="377"/>
        <end position="387"/>
    </location>
</feature>
<feature type="compositionally biased region" description="Basic residues" evidence="1">
    <location>
        <begin position="388"/>
        <end position="405"/>
    </location>
</feature>
<proteinExistence type="predicted"/>
<sequence length="417" mass="46551">MVTSDASTTSQLKGIAGQIKSRINDAIVSIKNNVSSTPLDPNPLTSHSSSSQTPTPSHHEERPLHKQVFNTLFAPCIGSGACPQHSGRDDNENIVRNIQNNLASSSFNSLTINPKRKPTKLGTKARNALQNLQKSSSNDECYYAQYYSDDHGRAAKAVLMTKRREEQEKATQRKKMYAMQEQAKEEAVKYRMTSDNAKTPTKTHRDSIRVGRYELSEVNGLNRSSASEDSESNISYNYDDGISAISAHTLEEMAKAERILYKKHGIPPKEPKEQGFEITDSAENENAPSPTSTAGSSDASDDDVARIEDLVEVQRKMTNDFSVESSFDRQSNIQKGNLSHDSFATADMKTPDNSFSNNVSSQRDGPSVTKTPHPHDTSFSTRSSSTFKSKKNKKSRTPKIFRRRKKYMEFDDDEYEI</sequence>
<organism evidence="2 3">
    <name type="scientific">Chaetoceros tenuissimus</name>
    <dbReference type="NCBI Taxonomy" id="426638"/>
    <lineage>
        <taxon>Eukaryota</taxon>
        <taxon>Sar</taxon>
        <taxon>Stramenopiles</taxon>
        <taxon>Ochrophyta</taxon>
        <taxon>Bacillariophyta</taxon>
        <taxon>Coscinodiscophyceae</taxon>
        <taxon>Chaetocerotophycidae</taxon>
        <taxon>Chaetocerotales</taxon>
        <taxon>Chaetocerotaceae</taxon>
        <taxon>Chaetoceros</taxon>
    </lineage>
</organism>
<name>A0AAD3HEG1_9STRA</name>
<dbReference type="EMBL" id="BLLK01000069">
    <property type="protein sequence ID" value="GFH60331.1"/>
    <property type="molecule type" value="Genomic_DNA"/>
</dbReference>
<gene>
    <name evidence="2" type="ORF">CTEN210_16807</name>
</gene>
<comment type="caution">
    <text evidence="2">The sequence shown here is derived from an EMBL/GenBank/DDBJ whole genome shotgun (WGS) entry which is preliminary data.</text>
</comment>
<dbReference type="Proteomes" id="UP001054902">
    <property type="component" value="Unassembled WGS sequence"/>
</dbReference>